<sequence>RRFEEFTQKLGWIIGLQSGSTLLPPFASGNGEFEFCVSSYNFVHTMHHSFEFLE</sequence>
<dbReference type="Proteomes" id="UP000789366">
    <property type="component" value="Unassembled WGS sequence"/>
</dbReference>
<feature type="non-terminal residue" evidence="1">
    <location>
        <position position="54"/>
    </location>
</feature>
<accession>A0ACA9R4U7</accession>
<protein>
    <submittedName>
        <fullName evidence="1">17003_t:CDS:1</fullName>
    </submittedName>
</protein>
<gene>
    <name evidence="1" type="ORF">SPELUC_LOCUS16143</name>
</gene>
<keyword evidence="2" id="KW-1185">Reference proteome</keyword>
<comment type="caution">
    <text evidence="1">The sequence shown here is derived from an EMBL/GenBank/DDBJ whole genome shotgun (WGS) entry which is preliminary data.</text>
</comment>
<evidence type="ECO:0000313" key="2">
    <source>
        <dbReference type="Proteomes" id="UP000789366"/>
    </source>
</evidence>
<name>A0ACA9R4U7_9GLOM</name>
<proteinExistence type="predicted"/>
<feature type="non-terminal residue" evidence="1">
    <location>
        <position position="1"/>
    </location>
</feature>
<dbReference type="EMBL" id="CAJVPW010057807">
    <property type="protein sequence ID" value="CAG8777120.1"/>
    <property type="molecule type" value="Genomic_DNA"/>
</dbReference>
<reference evidence="1" key="1">
    <citation type="submission" date="2021-06" db="EMBL/GenBank/DDBJ databases">
        <authorList>
            <person name="Kallberg Y."/>
            <person name="Tangrot J."/>
            <person name="Rosling A."/>
        </authorList>
    </citation>
    <scope>NUCLEOTIDE SEQUENCE</scope>
    <source>
        <strain evidence="1">28 12/20/2015</strain>
    </source>
</reference>
<organism evidence="1 2">
    <name type="scientific">Cetraspora pellucida</name>
    <dbReference type="NCBI Taxonomy" id="1433469"/>
    <lineage>
        <taxon>Eukaryota</taxon>
        <taxon>Fungi</taxon>
        <taxon>Fungi incertae sedis</taxon>
        <taxon>Mucoromycota</taxon>
        <taxon>Glomeromycotina</taxon>
        <taxon>Glomeromycetes</taxon>
        <taxon>Diversisporales</taxon>
        <taxon>Gigasporaceae</taxon>
        <taxon>Cetraspora</taxon>
    </lineage>
</organism>
<evidence type="ECO:0000313" key="1">
    <source>
        <dbReference type="EMBL" id="CAG8777120.1"/>
    </source>
</evidence>